<evidence type="ECO:0000313" key="2">
    <source>
        <dbReference type="EMBL" id="NME52080.1"/>
    </source>
</evidence>
<dbReference type="RefSeq" id="WP_168935475.1">
    <property type="nucleotide sequence ID" value="NZ_JABAFY010000016.1"/>
</dbReference>
<name>A0A848CA14_9BACT</name>
<dbReference type="Proteomes" id="UP000522333">
    <property type="component" value="Unassembled WGS sequence"/>
</dbReference>
<dbReference type="AlphaFoldDB" id="A0A848CA14"/>
<reference evidence="2 3" key="1">
    <citation type="submission" date="2020-04" db="EMBL/GenBank/DDBJ databases">
        <authorList>
            <person name="Hitch T.C.A."/>
            <person name="Wylensek D."/>
            <person name="Clavel T."/>
        </authorList>
    </citation>
    <scope>NUCLEOTIDE SEQUENCE [LARGE SCALE GENOMIC DNA]</scope>
    <source>
        <strain evidence="2 3">PG-251-APC-1</strain>
    </source>
</reference>
<feature type="signal peptide" evidence="1">
    <location>
        <begin position="1"/>
        <end position="23"/>
    </location>
</feature>
<organism evidence="2 3">
    <name type="scientific">Desulfovibrio piger</name>
    <dbReference type="NCBI Taxonomy" id="901"/>
    <lineage>
        <taxon>Bacteria</taxon>
        <taxon>Pseudomonadati</taxon>
        <taxon>Thermodesulfobacteriota</taxon>
        <taxon>Desulfovibrionia</taxon>
        <taxon>Desulfovibrionales</taxon>
        <taxon>Desulfovibrionaceae</taxon>
        <taxon>Desulfovibrio</taxon>
    </lineage>
</organism>
<evidence type="ECO:0000256" key="1">
    <source>
        <dbReference type="SAM" id="SignalP"/>
    </source>
</evidence>
<comment type="caution">
    <text evidence="2">The sequence shown here is derived from an EMBL/GenBank/DDBJ whole genome shotgun (WGS) entry which is preliminary data.</text>
</comment>
<sequence>MKKYFSILFALLFSIFIASPSFAYDICGWWKAEGKRIPNTPDLLKITDNKFHGFTYKSTEDDRKISLYLNRSKKPTEIKIISKDDIMITNIRGQSGNYKLITRDTTLTREQVTGLLKIKKDQVEK</sequence>
<keyword evidence="1" id="KW-0732">Signal</keyword>
<proteinExistence type="predicted"/>
<dbReference type="EMBL" id="JABAFY010000016">
    <property type="protein sequence ID" value="NME52080.1"/>
    <property type="molecule type" value="Genomic_DNA"/>
</dbReference>
<accession>A0A848CA14</accession>
<evidence type="ECO:0000313" key="3">
    <source>
        <dbReference type="Proteomes" id="UP000522333"/>
    </source>
</evidence>
<gene>
    <name evidence="2" type="ORF">HF854_05970</name>
</gene>
<protein>
    <submittedName>
        <fullName evidence="2">Uncharacterized protein</fullName>
    </submittedName>
</protein>
<feature type="chain" id="PRO_5032829353" evidence="1">
    <location>
        <begin position="24"/>
        <end position="125"/>
    </location>
</feature>